<name>A0ABM8URZ5_9BACT</name>
<evidence type="ECO:0000313" key="1">
    <source>
        <dbReference type="EMBL" id="CAG5070437.1"/>
    </source>
</evidence>
<dbReference type="Pfam" id="PF06224">
    <property type="entry name" value="AlkZ-like"/>
    <property type="match status" value="1"/>
</dbReference>
<sequence>MKHSEIRYLRLHNLLISNRRFKTISETVHWLGAVQAQDYTGAKWSLALRTAGSSEAKIEKAISEKTILRTWPMRGTLHFVAAQDAHWMLSLLAPRIIAGAAGRHRQLELNEKVFDQSFELLTSALQGGKQLTRAEIYALLENAGIATSGQRGIHIIGYLAMKKVLCHGTHSEKQPTYALLDEWVENPRKLDETESLAEISLCYFTSHGPASLNDFVWWTGLKISDARKGLNEVTSKLDSFDLAGTTYWYSPMDSDLSPGNNTFLLPGFDEYMLGYTDRSIILDKSHAEKIVPGNNGMFMPTIVIDGKVEGTWKKAVKKDKLQIDMYPFGKLTQIKKRRVEKQAELFAQYSGKAVSQVNWL</sequence>
<evidence type="ECO:0008006" key="3">
    <source>
        <dbReference type="Google" id="ProtNLM"/>
    </source>
</evidence>
<dbReference type="Proteomes" id="UP000679725">
    <property type="component" value="Unassembled WGS sequence"/>
</dbReference>
<proteinExistence type="predicted"/>
<dbReference type="RefSeq" id="WP_215234322.1">
    <property type="nucleotide sequence ID" value="NZ_CAJRAU010000004.1"/>
</dbReference>
<protein>
    <recommendedName>
        <fullName evidence="3">Winged helix DNA-binding domain-containing protein</fullName>
    </recommendedName>
</protein>
<evidence type="ECO:0000313" key="2">
    <source>
        <dbReference type="Proteomes" id="UP000679725"/>
    </source>
</evidence>
<keyword evidence="2" id="KW-1185">Reference proteome</keyword>
<dbReference type="PANTHER" id="PTHR38479">
    <property type="entry name" value="LMO0824 PROTEIN"/>
    <property type="match status" value="1"/>
</dbReference>
<dbReference type="PANTHER" id="PTHR38479:SF2">
    <property type="entry name" value="WINGED HELIX DNA-BINDING DOMAIN-CONTAINING PROTEIN"/>
    <property type="match status" value="1"/>
</dbReference>
<reference evidence="1 2" key="1">
    <citation type="submission" date="2021-04" db="EMBL/GenBank/DDBJ databases">
        <authorList>
            <person name="Rodrigo-Torres L."/>
            <person name="Arahal R. D."/>
            <person name="Lucena T."/>
        </authorList>
    </citation>
    <scope>NUCLEOTIDE SEQUENCE [LARGE SCALE GENOMIC DNA]</scope>
    <source>
        <strain evidence="1 2">CECT 9623</strain>
    </source>
</reference>
<organism evidence="1 2">
    <name type="scientific">Dyadobacter linearis</name>
    <dbReference type="NCBI Taxonomy" id="2823330"/>
    <lineage>
        <taxon>Bacteria</taxon>
        <taxon>Pseudomonadati</taxon>
        <taxon>Bacteroidota</taxon>
        <taxon>Cytophagia</taxon>
        <taxon>Cytophagales</taxon>
        <taxon>Spirosomataceae</taxon>
        <taxon>Dyadobacter</taxon>
    </lineage>
</organism>
<dbReference type="InterPro" id="IPR009351">
    <property type="entry name" value="AlkZ-like"/>
</dbReference>
<accession>A0ABM8URZ5</accession>
<gene>
    <name evidence="1" type="ORF">DYBT9623_02983</name>
</gene>
<dbReference type="EMBL" id="CAJRAU010000004">
    <property type="protein sequence ID" value="CAG5070437.1"/>
    <property type="molecule type" value="Genomic_DNA"/>
</dbReference>
<comment type="caution">
    <text evidence="1">The sequence shown here is derived from an EMBL/GenBank/DDBJ whole genome shotgun (WGS) entry which is preliminary data.</text>
</comment>